<gene>
    <name evidence="1" type="ORF">BJ138DRAFT_1101546</name>
</gene>
<proteinExistence type="predicted"/>
<dbReference type="Proteomes" id="UP000790377">
    <property type="component" value="Unassembled WGS sequence"/>
</dbReference>
<protein>
    <submittedName>
        <fullName evidence="1">Uncharacterized protein</fullName>
    </submittedName>
</protein>
<organism evidence="1 2">
    <name type="scientific">Hygrophoropsis aurantiaca</name>
    <dbReference type="NCBI Taxonomy" id="72124"/>
    <lineage>
        <taxon>Eukaryota</taxon>
        <taxon>Fungi</taxon>
        <taxon>Dikarya</taxon>
        <taxon>Basidiomycota</taxon>
        <taxon>Agaricomycotina</taxon>
        <taxon>Agaricomycetes</taxon>
        <taxon>Agaricomycetidae</taxon>
        <taxon>Boletales</taxon>
        <taxon>Coniophorineae</taxon>
        <taxon>Hygrophoropsidaceae</taxon>
        <taxon>Hygrophoropsis</taxon>
    </lineage>
</organism>
<name>A0ACB8ABX5_9AGAM</name>
<reference evidence="1" key="1">
    <citation type="journal article" date="2021" name="New Phytol.">
        <title>Evolutionary innovations through gain and loss of genes in the ectomycorrhizal Boletales.</title>
        <authorList>
            <person name="Wu G."/>
            <person name="Miyauchi S."/>
            <person name="Morin E."/>
            <person name="Kuo A."/>
            <person name="Drula E."/>
            <person name="Varga T."/>
            <person name="Kohler A."/>
            <person name="Feng B."/>
            <person name="Cao Y."/>
            <person name="Lipzen A."/>
            <person name="Daum C."/>
            <person name="Hundley H."/>
            <person name="Pangilinan J."/>
            <person name="Johnson J."/>
            <person name="Barry K."/>
            <person name="LaButti K."/>
            <person name="Ng V."/>
            <person name="Ahrendt S."/>
            <person name="Min B."/>
            <person name="Choi I.G."/>
            <person name="Park H."/>
            <person name="Plett J.M."/>
            <person name="Magnuson J."/>
            <person name="Spatafora J.W."/>
            <person name="Nagy L.G."/>
            <person name="Henrissat B."/>
            <person name="Grigoriev I.V."/>
            <person name="Yang Z.L."/>
            <person name="Xu J."/>
            <person name="Martin F.M."/>
        </authorList>
    </citation>
    <scope>NUCLEOTIDE SEQUENCE</scope>
    <source>
        <strain evidence="1">ATCC 28755</strain>
    </source>
</reference>
<sequence length="1057" mass="113396">MSPQLRAASPIPPYLRFSATQPASEPPPSRTHSTSKTFETWVADRTRRSSVQSKSKGKERSVDSVDSSSLGYDADPLVSTHYNASTSFTSYESYPILTRPHTADPTSTTKKNRTSLLVAASDALGFKFGRKRKPMARPLPQQFIIPEIIEITAQPRRDEEGEERERLRDAAAQSIGLDPELLRARPESPSEDEDEYEDDLILSEAPHSVSDIPDTASQSAGRHRAGSLGQSSLTHSRNHSATAAHIPPVVPFPATLGALASFTKMSATLPKFYPPSSLLVFALAKQWKARCMVLSSPSSQTAHLHLFKSSAPDEREIERLEITEDSVIFVADEEVGGRGNVIKVGGVDVGAQKKDLNQEEGGRTMWFLQILDQSEAQKWIAAIKNAILSQRSMRAGLGISAHHPTGANEPRGDMDVMLSMRLQGIISTSQPKPPAPSPPASHTPASRASSSPSPPQSVRSMSVASKSSATGHTVSTIKGMFTTRSRSPSVDYSHREQVEDSFGTMGNSLLTMLRANGTGDVSATPSHSPTSSNGKTKSPVQSTTSSLRSTPPGTAIIPAADLKIVAERENEAWVPPRNGMARHGGRSLPPNTLSLQPPPRKRPWMSATGPPTPPAETPSSPIYQQSDGNRSVAGSFGIHSIQSSDGSDRTHRGLQRISGSNSIPRSISPASRERSISLQSVPNPEATASEMPGSTSKRWSRQGALPKRLTPPSGPPPSVPEDSQSPDIVQPQLHLHTPERPPSRTSTHSGLSPQSGASVTPSFWKRTSGSSAYSSTTNSTTSSRPPISRTSSKRRSMPPPRPAPNFAPPPAPSQTETYPQAEPSTQKSFRNSVAQRALRLSLTAPKPPPSTVLPPRPDDPSYFHRRSTSSGSNTAFNELHSIPGSPTPGHTSLPAPPAPSSSSIRSLSIKQRLRILSTPSPMISAQPLHVYDSDASIRSSSPAPPTTFIPSAIPGTPIGEPITTMQNDPNFLQLSSPLTPTIPKPPPRNPNRPLRPESLPTAPEIISLSPPPRRGSRQTVANDRLQDRIHPDSQERGNKPVSLSQHGSVISLGFVAM</sequence>
<evidence type="ECO:0000313" key="1">
    <source>
        <dbReference type="EMBL" id="KAH7910820.1"/>
    </source>
</evidence>
<accession>A0ACB8ABX5</accession>
<evidence type="ECO:0000313" key="2">
    <source>
        <dbReference type="Proteomes" id="UP000790377"/>
    </source>
</evidence>
<dbReference type="EMBL" id="MU267699">
    <property type="protein sequence ID" value="KAH7910820.1"/>
    <property type="molecule type" value="Genomic_DNA"/>
</dbReference>
<comment type="caution">
    <text evidence="1">The sequence shown here is derived from an EMBL/GenBank/DDBJ whole genome shotgun (WGS) entry which is preliminary data.</text>
</comment>
<keyword evidence="2" id="KW-1185">Reference proteome</keyword>